<dbReference type="Proteomes" id="UP001308005">
    <property type="component" value="Unassembled WGS sequence"/>
</dbReference>
<accession>A0ABU6D1V1</accession>
<protein>
    <submittedName>
        <fullName evidence="1">DUF2586 domain-containing protein</fullName>
    </submittedName>
</protein>
<dbReference type="InterPro" id="IPR019694">
    <property type="entry name" value="Phage_HP1_Orf23"/>
</dbReference>
<reference evidence="2" key="1">
    <citation type="submission" date="2023-07" db="EMBL/GenBank/DDBJ databases">
        <title>The carbon used by Thiothrix.</title>
        <authorList>
            <person name="Chen L."/>
        </authorList>
    </citation>
    <scope>NUCLEOTIDE SEQUENCE [LARGE SCALE GENOMIC DNA]</scope>
</reference>
<gene>
    <name evidence="1" type="ORF">VSS37_18540</name>
</gene>
<dbReference type="RefSeq" id="WP_324697579.1">
    <property type="nucleotide sequence ID" value="NZ_JAYMYJ010000145.1"/>
</dbReference>
<name>A0ABU6D1V1_9GAMM</name>
<comment type="caution">
    <text evidence="1">The sequence shown here is derived from an EMBL/GenBank/DDBJ whole genome shotgun (WGS) entry which is preliminary data.</text>
</comment>
<organism evidence="1 2">
    <name type="scientific">Candidatus Thiothrix phosphatis</name>
    <dbReference type="NCBI Taxonomy" id="3112415"/>
    <lineage>
        <taxon>Bacteria</taxon>
        <taxon>Pseudomonadati</taxon>
        <taxon>Pseudomonadota</taxon>
        <taxon>Gammaproteobacteria</taxon>
        <taxon>Thiotrichales</taxon>
        <taxon>Thiotrichaceae</taxon>
        <taxon>Thiothrix</taxon>
    </lineage>
</organism>
<keyword evidence="2" id="KW-1185">Reference proteome</keyword>
<dbReference type="EMBL" id="JAYMYJ010000145">
    <property type="protein sequence ID" value="MEB4592985.1"/>
    <property type="molecule type" value="Genomic_DNA"/>
</dbReference>
<evidence type="ECO:0000313" key="2">
    <source>
        <dbReference type="Proteomes" id="UP001308005"/>
    </source>
</evidence>
<evidence type="ECO:0000313" key="1">
    <source>
        <dbReference type="EMBL" id="MEB4592985.1"/>
    </source>
</evidence>
<reference evidence="1 2" key="2">
    <citation type="submission" date="2024-01" db="EMBL/GenBank/DDBJ databases">
        <authorList>
            <person name="Xie X."/>
        </authorList>
    </citation>
    <scope>NUCLEOTIDE SEQUENCE [LARGE SCALE GENOMIC DNA]</scope>
    <source>
        <strain evidence="1">SCUT-1</strain>
    </source>
</reference>
<sequence length="382" mass="40803">MRGTVSVNNLNLSQGEFPEIERKFLFIGVGGNPDNLGKTLSLGNASDLDGLLGDADSPLKTNLAAARLNAGDNWFAWALPVAADDDNADLLAAFDEAMATAFRGTSPEAVVVLRTAQTAAEISAWHDKLMELRGATGRQMFAILAVPGCLQTQTWADYEAATTALVAPLAANRVMAVPQLHGNNVGVIAGRLCDRSVGVADTPMRVETGPLLGLGLGEEPVDADGRLLDESTLMALDAARLSVPQHYADYPGTYWADGNLLETPAGDFQVVEYLRPVLKACRAVRILAIGRIGNKNFNDTPDSMAWHKHHFARPLREMSKTATVEVGGQKLPLVGDIMPPGAGSVVIQWVSMTRVNLVLVVKPYRCPKQIVTSIALDLSGEL</sequence>
<proteinExistence type="predicted"/>
<dbReference type="Pfam" id="PF10758">
    <property type="entry name" value="DUF2586"/>
    <property type="match status" value="1"/>
</dbReference>